<sequence length="227" mass="24840">MSLFSTDDYLKALQALIPSGRAWTRDKNAVQTAVLRALARSFQRSDNDAQSLLSGAFPKTATIMLTDWENTLGLPDDCSIGEVDTIAKRQNAIVSKLISTGGQSKSYFISIAAAMGYTIAIKEYRQARAGLSVCGDGLNGDDWPFVWLVEAEDTTISYARVGLSYCGDPLRSWGNRQLECRINALAPSYTLVKFGYILFGFNDEGVYEVTPEFATIFDIATGNISLN</sequence>
<name>A0A8G2A265_RAOPL</name>
<gene>
    <name evidence="1" type="ORF">SAMEA2273876_05290</name>
</gene>
<dbReference type="InterPro" id="IPR018755">
    <property type="entry name" value="Phage_Mu_Gp48"/>
</dbReference>
<protein>
    <submittedName>
        <fullName evidence="1">Uncharacterized protein conserved in bacteria (DUF2313)</fullName>
    </submittedName>
</protein>
<dbReference type="RefSeq" id="WP_064386224.1">
    <property type="nucleotide sequence ID" value="NZ_FLAC01000036.1"/>
</dbReference>
<organism evidence="1 2">
    <name type="scientific">Raoultella planticola</name>
    <name type="common">Klebsiella planticola</name>
    <dbReference type="NCBI Taxonomy" id="575"/>
    <lineage>
        <taxon>Bacteria</taxon>
        <taxon>Pseudomonadati</taxon>
        <taxon>Pseudomonadota</taxon>
        <taxon>Gammaproteobacteria</taxon>
        <taxon>Enterobacterales</taxon>
        <taxon>Enterobacteriaceae</taxon>
        <taxon>Klebsiella/Raoultella group</taxon>
        <taxon>Raoultella</taxon>
    </lineage>
</organism>
<dbReference type="Pfam" id="PF10076">
    <property type="entry name" value="Phage_Mu_Gp48"/>
    <property type="match status" value="1"/>
</dbReference>
<reference evidence="1 2" key="1">
    <citation type="submission" date="2016-05" db="EMBL/GenBank/DDBJ databases">
        <authorList>
            <consortium name="Pathogen Informatics"/>
        </authorList>
    </citation>
    <scope>NUCLEOTIDE SEQUENCE [LARGE SCALE GENOMIC DNA]</scope>
    <source>
        <strain evidence="1 2">2880STDY5682802</strain>
    </source>
</reference>
<evidence type="ECO:0000313" key="2">
    <source>
        <dbReference type="Proteomes" id="UP000078124"/>
    </source>
</evidence>
<comment type="caution">
    <text evidence="1">The sequence shown here is derived from an EMBL/GenBank/DDBJ whole genome shotgun (WGS) entry which is preliminary data.</text>
</comment>
<dbReference type="EMBL" id="FLAC01000036">
    <property type="protein sequence ID" value="SAQ12829.1"/>
    <property type="molecule type" value="Genomic_DNA"/>
</dbReference>
<evidence type="ECO:0000313" key="1">
    <source>
        <dbReference type="EMBL" id="SAQ12829.1"/>
    </source>
</evidence>
<dbReference type="Proteomes" id="UP000078124">
    <property type="component" value="Unassembled WGS sequence"/>
</dbReference>
<proteinExistence type="predicted"/>
<accession>A0A8G2A265</accession>
<dbReference type="AlphaFoldDB" id="A0A8G2A265"/>